<sequence>MKFYPFSNIQTNNLGLLLFAARLIAICGCLAIVVSLLSAGYGFFFGKTTEPTQLENGLMILGADHSPGFYAFAGVTFSFGIVAFVVSGILAALISMENKFTGKNDTQ</sequence>
<dbReference type="RefSeq" id="WP_188918352.1">
    <property type="nucleotide sequence ID" value="NZ_BMQV01000008.1"/>
</dbReference>
<proteinExistence type="predicted"/>
<keyword evidence="1" id="KW-0472">Membrane</keyword>
<reference evidence="3" key="1">
    <citation type="journal article" date="2019" name="Int. J. Syst. Evol. Microbiol.">
        <title>The Global Catalogue of Microorganisms (GCM) 10K type strain sequencing project: providing services to taxonomists for standard genome sequencing and annotation.</title>
        <authorList>
            <consortium name="The Broad Institute Genomics Platform"/>
            <consortium name="The Broad Institute Genome Sequencing Center for Infectious Disease"/>
            <person name="Wu L."/>
            <person name="Ma J."/>
        </authorList>
    </citation>
    <scope>NUCLEOTIDE SEQUENCE [LARGE SCALE GENOMIC DNA]</scope>
    <source>
        <strain evidence="3">JCM 32304</strain>
    </source>
</reference>
<dbReference type="EMBL" id="BMQV01000008">
    <property type="protein sequence ID" value="GGP47172.1"/>
    <property type="molecule type" value="Genomic_DNA"/>
</dbReference>
<protein>
    <submittedName>
        <fullName evidence="2">Uncharacterized protein</fullName>
    </submittedName>
</protein>
<feature type="transmembrane region" description="Helical" evidence="1">
    <location>
        <begin position="21"/>
        <end position="44"/>
    </location>
</feature>
<keyword evidence="1" id="KW-0812">Transmembrane</keyword>
<evidence type="ECO:0000313" key="3">
    <source>
        <dbReference type="Proteomes" id="UP000654367"/>
    </source>
</evidence>
<evidence type="ECO:0000313" key="2">
    <source>
        <dbReference type="EMBL" id="GGP47172.1"/>
    </source>
</evidence>
<organism evidence="2 3">
    <name type="scientific">Shewanella saliphila</name>
    <dbReference type="NCBI Taxonomy" id="2282698"/>
    <lineage>
        <taxon>Bacteria</taxon>
        <taxon>Pseudomonadati</taxon>
        <taxon>Pseudomonadota</taxon>
        <taxon>Gammaproteobacteria</taxon>
        <taxon>Alteromonadales</taxon>
        <taxon>Shewanellaceae</taxon>
        <taxon>Shewanella</taxon>
    </lineage>
</organism>
<dbReference type="Proteomes" id="UP000654367">
    <property type="component" value="Unassembled WGS sequence"/>
</dbReference>
<gene>
    <name evidence="2" type="ORF">GCM10009409_12260</name>
</gene>
<keyword evidence="3" id="KW-1185">Reference proteome</keyword>
<accession>A0ABQ2Q4I1</accession>
<keyword evidence="1" id="KW-1133">Transmembrane helix</keyword>
<feature type="transmembrane region" description="Helical" evidence="1">
    <location>
        <begin position="69"/>
        <end position="94"/>
    </location>
</feature>
<name>A0ABQ2Q4I1_9GAMM</name>
<comment type="caution">
    <text evidence="2">The sequence shown here is derived from an EMBL/GenBank/DDBJ whole genome shotgun (WGS) entry which is preliminary data.</text>
</comment>
<evidence type="ECO:0000256" key="1">
    <source>
        <dbReference type="SAM" id="Phobius"/>
    </source>
</evidence>